<sequence>MAGLLQTVAAKWTTTADDEPSEACQKIRLDDAMTTADGELEEGFVRGRTKEPLVLPNLMVAMPWGGYCRSKGPGMPGIP</sequence>
<dbReference type="EMBL" id="AMZH03001585">
    <property type="protein sequence ID" value="RRT78791.1"/>
    <property type="molecule type" value="Genomic_DNA"/>
</dbReference>
<evidence type="ECO:0000313" key="1">
    <source>
        <dbReference type="EMBL" id="RRT78791.1"/>
    </source>
</evidence>
<gene>
    <name evidence="1" type="ORF">B296_00002710</name>
</gene>
<protein>
    <submittedName>
        <fullName evidence="1">Uncharacterized protein</fullName>
    </submittedName>
</protein>
<dbReference type="Proteomes" id="UP000287651">
    <property type="component" value="Unassembled WGS sequence"/>
</dbReference>
<proteinExistence type="predicted"/>
<evidence type="ECO:0000313" key="2">
    <source>
        <dbReference type="Proteomes" id="UP000287651"/>
    </source>
</evidence>
<organism evidence="1 2">
    <name type="scientific">Ensete ventricosum</name>
    <name type="common">Abyssinian banana</name>
    <name type="synonym">Musa ensete</name>
    <dbReference type="NCBI Taxonomy" id="4639"/>
    <lineage>
        <taxon>Eukaryota</taxon>
        <taxon>Viridiplantae</taxon>
        <taxon>Streptophyta</taxon>
        <taxon>Embryophyta</taxon>
        <taxon>Tracheophyta</taxon>
        <taxon>Spermatophyta</taxon>
        <taxon>Magnoliopsida</taxon>
        <taxon>Liliopsida</taxon>
        <taxon>Zingiberales</taxon>
        <taxon>Musaceae</taxon>
        <taxon>Ensete</taxon>
    </lineage>
</organism>
<dbReference type="AlphaFoldDB" id="A0A427ARD3"/>
<comment type="caution">
    <text evidence="1">The sequence shown here is derived from an EMBL/GenBank/DDBJ whole genome shotgun (WGS) entry which is preliminary data.</text>
</comment>
<accession>A0A427ARD3</accession>
<name>A0A427ARD3_ENSVE</name>
<reference evidence="1 2" key="1">
    <citation type="journal article" date="2014" name="Agronomy (Basel)">
        <title>A Draft Genome Sequence for Ensete ventricosum, the Drought-Tolerant Tree Against Hunger.</title>
        <authorList>
            <person name="Harrison J."/>
            <person name="Moore K.A."/>
            <person name="Paszkiewicz K."/>
            <person name="Jones T."/>
            <person name="Grant M."/>
            <person name="Ambacheew D."/>
            <person name="Muzemil S."/>
            <person name="Studholme D.J."/>
        </authorList>
    </citation>
    <scope>NUCLEOTIDE SEQUENCE [LARGE SCALE GENOMIC DNA]</scope>
</reference>